<reference evidence="2 3" key="1">
    <citation type="journal article" date="2020" name="Genomics">
        <title>Complete, high-quality genomes from long-read metagenomic sequencing of two wolf lichen thalli reveals enigmatic genome architecture.</title>
        <authorList>
            <person name="McKenzie S.K."/>
            <person name="Walston R.F."/>
            <person name="Allen J.L."/>
        </authorList>
    </citation>
    <scope>NUCLEOTIDE SEQUENCE [LARGE SCALE GENOMIC DNA]</scope>
    <source>
        <strain evidence="2">WasteWater2</strain>
    </source>
</reference>
<name>A0A8H6CF81_9LECA</name>
<proteinExistence type="predicted"/>
<sequence length="100" mass="10629">MITCLEMALFSMLFLFAYPISPYTAKGRITGLLHGSGPTSHPGYVGGPLGLSALFEALNIFDLIKAMMVAPMRLGKGRAMMMKEQASAADEGPKNKAYGG</sequence>
<dbReference type="Proteomes" id="UP000578531">
    <property type="component" value="Unassembled WGS sequence"/>
</dbReference>
<evidence type="ECO:0000256" key="1">
    <source>
        <dbReference type="SAM" id="SignalP"/>
    </source>
</evidence>
<evidence type="ECO:0000313" key="3">
    <source>
        <dbReference type="Proteomes" id="UP000578531"/>
    </source>
</evidence>
<dbReference type="GeneID" id="59295064"/>
<comment type="caution">
    <text evidence="2">The sequence shown here is derived from an EMBL/GenBank/DDBJ whole genome shotgun (WGS) entry which is preliminary data.</text>
</comment>
<dbReference type="EMBL" id="JACCJC010000161">
    <property type="protein sequence ID" value="KAF6222465.1"/>
    <property type="molecule type" value="Genomic_DNA"/>
</dbReference>
<keyword evidence="1" id="KW-0732">Signal</keyword>
<dbReference type="OrthoDB" id="5348404at2759"/>
<organism evidence="2 3">
    <name type="scientific">Letharia columbiana</name>
    <dbReference type="NCBI Taxonomy" id="112416"/>
    <lineage>
        <taxon>Eukaryota</taxon>
        <taxon>Fungi</taxon>
        <taxon>Dikarya</taxon>
        <taxon>Ascomycota</taxon>
        <taxon>Pezizomycotina</taxon>
        <taxon>Lecanoromycetes</taxon>
        <taxon>OSLEUM clade</taxon>
        <taxon>Lecanoromycetidae</taxon>
        <taxon>Lecanorales</taxon>
        <taxon>Lecanorineae</taxon>
        <taxon>Parmeliaceae</taxon>
        <taxon>Letharia</taxon>
    </lineage>
</organism>
<evidence type="ECO:0000313" key="2">
    <source>
        <dbReference type="EMBL" id="KAF6222465.1"/>
    </source>
</evidence>
<gene>
    <name evidence="2" type="ORF">HO173_013443</name>
</gene>
<feature type="signal peptide" evidence="1">
    <location>
        <begin position="1"/>
        <end position="19"/>
    </location>
</feature>
<dbReference type="RefSeq" id="XP_037157850.1">
    <property type="nucleotide sequence ID" value="XM_037315260.1"/>
</dbReference>
<accession>A0A8H6CF81</accession>
<feature type="chain" id="PRO_5034808983" evidence="1">
    <location>
        <begin position="20"/>
        <end position="100"/>
    </location>
</feature>
<protein>
    <submittedName>
        <fullName evidence="2">Uncharacterized protein</fullName>
    </submittedName>
</protein>
<dbReference type="AlphaFoldDB" id="A0A8H6CF81"/>
<keyword evidence="3" id="KW-1185">Reference proteome</keyword>